<gene>
    <name evidence="1" type="ORF">DY000_02030208</name>
</gene>
<evidence type="ECO:0000313" key="1">
    <source>
        <dbReference type="EMBL" id="KAF3582282.1"/>
    </source>
</evidence>
<dbReference type="EMBL" id="QGKV02000649">
    <property type="protein sequence ID" value="KAF3582282.1"/>
    <property type="molecule type" value="Genomic_DNA"/>
</dbReference>
<organism evidence="1 2">
    <name type="scientific">Brassica cretica</name>
    <name type="common">Mustard</name>
    <dbReference type="NCBI Taxonomy" id="69181"/>
    <lineage>
        <taxon>Eukaryota</taxon>
        <taxon>Viridiplantae</taxon>
        <taxon>Streptophyta</taxon>
        <taxon>Embryophyta</taxon>
        <taxon>Tracheophyta</taxon>
        <taxon>Spermatophyta</taxon>
        <taxon>Magnoliopsida</taxon>
        <taxon>eudicotyledons</taxon>
        <taxon>Gunneridae</taxon>
        <taxon>Pentapetalae</taxon>
        <taxon>rosids</taxon>
        <taxon>malvids</taxon>
        <taxon>Brassicales</taxon>
        <taxon>Brassicaceae</taxon>
        <taxon>Brassiceae</taxon>
        <taxon>Brassica</taxon>
    </lineage>
</organism>
<protein>
    <submittedName>
        <fullName evidence="1">Uncharacterized protein</fullName>
    </submittedName>
</protein>
<proteinExistence type="predicted"/>
<sequence>MNNNTNYSGEARDSVSGEVRASMLASYLRTRLEVSTTETLIKKKKNTGGVLAGRRNTGDSDLWQTGDFESSFLSFAKGGGEKGVKLGFDTHDLGIKRFCLFCFLFFNL</sequence>
<evidence type="ECO:0000313" key="2">
    <source>
        <dbReference type="Proteomes" id="UP000266723"/>
    </source>
</evidence>
<accession>A0ABQ7DXK0</accession>
<name>A0ABQ7DXK0_BRACR</name>
<keyword evidence="2" id="KW-1185">Reference proteome</keyword>
<comment type="caution">
    <text evidence="1">The sequence shown here is derived from an EMBL/GenBank/DDBJ whole genome shotgun (WGS) entry which is preliminary data.</text>
</comment>
<dbReference type="Proteomes" id="UP000266723">
    <property type="component" value="Unassembled WGS sequence"/>
</dbReference>
<reference evidence="1 2" key="1">
    <citation type="journal article" date="2020" name="BMC Genomics">
        <title>Intraspecific diversification of the crop wild relative Brassica cretica Lam. using demographic model selection.</title>
        <authorList>
            <person name="Kioukis A."/>
            <person name="Michalopoulou V.A."/>
            <person name="Briers L."/>
            <person name="Pirintsos S."/>
            <person name="Studholme D.J."/>
            <person name="Pavlidis P."/>
            <person name="Sarris P.F."/>
        </authorList>
    </citation>
    <scope>NUCLEOTIDE SEQUENCE [LARGE SCALE GENOMIC DNA]</scope>
    <source>
        <strain evidence="2">cv. PFS-1207/04</strain>
    </source>
</reference>